<reference evidence="3" key="1">
    <citation type="journal article" date="2019" name="Int. J. Syst. Evol. Microbiol.">
        <title>The Global Catalogue of Microorganisms (GCM) 10K type strain sequencing project: providing services to taxonomists for standard genome sequencing and annotation.</title>
        <authorList>
            <consortium name="The Broad Institute Genomics Platform"/>
            <consortium name="The Broad Institute Genome Sequencing Center for Infectious Disease"/>
            <person name="Wu L."/>
            <person name="Ma J."/>
        </authorList>
    </citation>
    <scope>NUCLEOTIDE SEQUENCE [LARGE SCALE GENOMIC DNA]</scope>
    <source>
        <strain evidence="3">TISTR 1514</strain>
    </source>
</reference>
<protein>
    <submittedName>
        <fullName evidence="2">Alpha/beta hydrolase</fullName>
    </submittedName>
</protein>
<evidence type="ECO:0000313" key="2">
    <source>
        <dbReference type="EMBL" id="MFD2757013.1"/>
    </source>
</evidence>
<dbReference type="InterPro" id="IPR013783">
    <property type="entry name" value="Ig-like_fold"/>
</dbReference>
<organism evidence="2 3">
    <name type="scientific">Gulosibacter faecalis</name>
    <dbReference type="NCBI Taxonomy" id="272240"/>
    <lineage>
        <taxon>Bacteria</taxon>
        <taxon>Bacillati</taxon>
        <taxon>Actinomycetota</taxon>
        <taxon>Actinomycetes</taxon>
        <taxon>Micrococcales</taxon>
        <taxon>Microbacteriaceae</taxon>
        <taxon>Gulosibacter</taxon>
    </lineage>
</organism>
<comment type="caution">
    <text evidence="2">The sequence shown here is derived from an EMBL/GenBank/DDBJ whole genome shotgun (WGS) entry which is preliminary data.</text>
</comment>
<dbReference type="Gene3D" id="2.60.40.10">
    <property type="entry name" value="Immunoglobulins"/>
    <property type="match status" value="1"/>
</dbReference>
<sequence>MTASFERLQPLPRPSGHDRTSVPRLGEAVPAYDELGPGCRVVQREGGEAIVRFWHHASAARAVALAVSGWFVPDQPDACDLDPAGDGWWTAAFRVPDDWQAAYQLVEHDGDWPPPWHTDGLHRRPRSGPARPGSRDVGARTVVRLPEGRTWALAGESGAREEVVTLLCERPGDPRVRLWRSSSGDARVPLVVFFDGDAHLDRMHTPAVLRAAEREGLLPGIAAVFVDAGARRAHDLGLPGGQSEWVASRLVPRLHREGVLGEVAPEQTIVVGSSFGGLSVLFALAHARGTITAAVAQSTSFWRFPDALDDALARAYSGTGMRVRLQAGRYEGAGPARSRALAERLADVGVDASARVVSGGHDWTWWVPEAVIDLGRLLRSPTEAPEAAPRPSR</sequence>
<evidence type="ECO:0000256" key="1">
    <source>
        <dbReference type="SAM" id="MobiDB-lite"/>
    </source>
</evidence>
<keyword evidence="3" id="KW-1185">Reference proteome</keyword>
<dbReference type="Proteomes" id="UP001597492">
    <property type="component" value="Unassembled WGS sequence"/>
</dbReference>
<dbReference type="PANTHER" id="PTHR48098">
    <property type="entry name" value="ENTEROCHELIN ESTERASE-RELATED"/>
    <property type="match status" value="1"/>
</dbReference>
<dbReference type="InterPro" id="IPR000801">
    <property type="entry name" value="Esterase-like"/>
</dbReference>
<dbReference type="InterPro" id="IPR050583">
    <property type="entry name" value="Mycobacterial_A85_antigen"/>
</dbReference>
<accession>A0ABW5UTP3</accession>
<dbReference type="Gene3D" id="3.40.50.1820">
    <property type="entry name" value="alpha/beta hydrolase"/>
    <property type="match status" value="1"/>
</dbReference>
<dbReference type="RefSeq" id="WP_019618888.1">
    <property type="nucleotide sequence ID" value="NZ_JBHUNE010000001.1"/>
</dbReference>
<evidence type="ECO:0000313" key="3">
    <source>
        <dbReference type="Proteomes" id="UP001597492"/>
    </source>
</evidence>
<dbReference type="GO" id="GO:0016787">
    <property type="term" value="F:hydrolase activity"/>
    <property type="evidence" value="ECO:0007669"/>
    <property type="project" value="UniProtKB-KW"/>
</dbReference>
<feature type="region of interest" description="Disordered" evidence="1">
    <location>
        <begin position="1"/>
        <end position="23"/>
    </location>
</feature>
<keyword evidence="2" id="KW-0378">Hydrolase</keyword>
<dbReference type="PANTHER" id="PTHR48098:SF3">
    <property type="entry name" value="IRON(III) ENTEROBACTIN ESTERASE"/>
    <property type="match status" value="1"/>
</dbReference>
<proteinExistence type="predicted"/>
<feature type="region of interest" description="Disordered" evidence="1">
    <location>
        <begin position="114"/>
        <end position="137"/>
    </location>
</feature>
<dbReference type="Pfam" id="PF00756">
    <property type="entry name" value="Esterase"/>
    <property type="match status" value="1"/>
</dbReference>
<dbReference type="EMBL" id="JBHUNE010000001">
    <property type="protein sequence ID" value="MFD2757013.1"/>
    <property type="molecule type" value="Genomic_DNA"/>
</dbReference>
<dbReference type="SUPFAM" id="SSF53474">
    <property type="entry name" value="alpha/beta-Hydrolases"/>
    <property type="match status" value="1"/>
</dbReference>
<name>A0ABW5UTP3_9MICO</name>
<dbReference type="InterPro" id="IPR029058">
    <property type="entry name" value="AB_hydrolase_fold"/>
</dbReference>
<gene>
    <name evidence="2" type="ORF">ACFSW7_01315</name>
</gene>